<organism evidence="3 4">
    <name type="scientific">Apolygus lucorum</name>
    <name type="common">Small green plant bug</name>
    <name type="synonym">Lygocoris lucorum</name>
    <dbReference type="NCBI Taxonomy" id="248454"/>
    <lineage>
        <taxon>Eukaryota</taxon>
        <taxon>Metazoa</taxon>
        <taxon>Ecdysozoa</taxon>
        <taxon>Arthropoda</taxon>
        <taxon>Hexapoda</taxon>
        <taxon>Insecta</taxon>
        <taxon>Pterygota</taxon>
        <taxon>Neoptera</taxon>
        <taxon>Paraneoptera</taxon>
        <taxon>Hemiptera</taxon>
        <taxon>Heteroptera</taxon>
        <taxon>Panheteroptera</taxon>
        <taxon>Cimicomorpha</taxon>
        <taxon>Miridae</taxon>
        <taxon>Mirini</taxon>
        <taxon>Apolygus</taxon>
    </lineage>
</organism>
<dbReference type="Gene3D" id="1.10.8.20">
    <property type="entry name" value="N-terminal domain of phosphatidylinositol transfer protein sec14p"/>
    <property type="match status" value="1"/>
</dbReference>
<evidence type="ECO:0000259" key="2">
    <source>
        <dbReference type="PROSITE" id="PS50191"/>
    </source>
</evidence>
<feature type="domain" description="CRAL-TRIO" evidence="2">
    <location>
        <begin position="118"/>
        <end position="284"/>
    </location>
</feature>
<comment type="caution">
    <text evidence="3">The sequence shown here is derived from an EMBL/GenBank/DDBJ whole genome shotgun (WGS) entry which is preliminary data.</text>
</comment>
<dbReference type="PRINTS" id="PR00180">
    <property type="entry name" value="CRETINALDHBP"/>
</dbReference>
<accession>A0A8S9Y171</accession>
<dbReference type="PANTHER" id="PTHR10174:SF212">
    <property type="entry name" value="MIP26555P1"/>
    <property type="match status" value="1"/>
</dbReference>
<dbReference type="InterPro" id="IPR036273">
    <property type="entry name" value="CRAL/TRIO_N_dom_sf"/>
</dbReference>
<dbReference type="InterPro" id="IPR036865">
    <property type="entry name" value="CRAL-TRIO_dom_sf"/>
</dbReference>
<dbReference type="SUPFAM" id="SSF52087">
    <property type="entry name" value="CRAL/TRIO domain"/>
    <property type="match status" value="1"/>
</dbReference>
<reference evidence="3" key="1">
    <citation type="journal article" date="2021" name="Mol. Ecol. Resour.">
        <title>Apolygus lucorum genome provides insights into omnivorousness and mesophyll feeding.</title>
        <authorList>
            <person name="Liu Y."/>
            <person name="Liu H."/>
            <person name="Wang H."/>
            <person name="Huang T."/>
            <person name="Liu B."/>
            <person name="Yang B."/>
            <person name="Yin L."/>
            <person name="Li B."/>
            <person name="Zhang Y."/>
            <person name="Zhang S."/>
            <person name="Jiang F."/>
            <person name="Zhang X."/>
            <person name="Ren Y."/>
            <person name="Wang B."/>
            <person name="Wang S."/>
            <person name="Lu Y."/>
            <person name="Wu K."/>
            <person name="Fan W."/>
            <person name="Wang G."/>
        </authorList>
    </citation>
    <scope>NUCLEOTIDE SEQUENCE</scope>
    <source>
        <strain evidence="3">12Hb</strain>
    </source>
</reference>
<dbReference type="GO" id="GO:1902936">
    <property type="term" value="F:phosphatidylinositol bisphosphate binding"/>
    <property type="evidence" value="ECO:0007669"/>
    <property type="project" value="TreeGrafter"/>
</dbReference>
<dbReference type="Gene3D" id="3.40.525.10">
    <property type="entry name" value="CRAL-TRIO lipid binding domain"/>
    <property type="match status" value="1"/>
</dbReference>
<dbReference type="PANTHER" id="PTHR10174">
    <property type="entry name" value="ALPHA-TOCOPHEROL TRANSFER PROTEIN-RELATED"/>
    <property type="match status" value="1"/>
</dbReference>
<dbReference type="SUPFAM" id="SSF46938">
    <property type="entry name" value="CRAL/TRIO N-terminal domain"/>
    <property type="match status" value="1"/>
</dbReference>
<proteinExistence type="predicted"/>
<feature type="region of interest" description="Disordered" evidence="1">
    <location>
        <begin position="1"/>
        <end position="52"/>
    </location>
</feature>
<dbReference type="InterPro" id="IPR011074">
    <property type="entry name" value="CRAL/TRIO_N_dom"/>
</dbReference>
<keyword evidence="4" id="KW-1185">Reference proteome</keyword>
<sequence>MSKQGRMQEDSTSTSSSETSDSTEMSGRFRQQTEPPSPVAVAQAEKELRETPEVVAESLKELRALLEKDGTLNFRTDDEVLLIFLRPCKFYAQSAFELMGRVADFKVKHQATIGNCMPDEEKQAWLEHKIVNVLVDRDQHGRRVLIANLGSLWDTKNISGDTVFKLFYLIHILAMGEPEGQIRGVVVVLDFDGLGMKQVAQLTPNFSLRLLSFIQEAMPLRLKEVHIVRQPFIFNIVWKVFTPFLQTKLKSRITFHSNKFGQLHTMLGKHMLPAEYGGDLPPLDYSSKDWYPTIKECEAQIEEWNSWGRKK</sequence>
<dbReference type="Gene3D" id="1.20.5.1200">
    <property type="entry name" value="Alpha-tocopherol transfer"/>
    <property type="match status" value="1"/>
</dbReference>
<dbReference type="EMBL" id="WIXP02000002">
    <property type="protein sequence ID" value="KAF6214584.1"/>
    <property type="molecule type" value="Genomic_DNA"/>
</dbReference>
<protein>
    <recommendedName>
        <fullName evidence="2">CRAL-TRIO domain-containing protein</fullName>
    </recommendedName>
</protein>
<gene>
    <name evidence="3" type="ORF">GE061_009327</name>
</gene>
<evidence type="ECO:0000256" key="1">
    <source>
        <dbReference type="SAM" id="MobiDB-lite"/>
    </source>
</evidence>
<evidence type="ECO:0000313" key="3">
    <source>
        <dbReference type="EMBL" id="KAF6214584.1"/>
    </source>
</evidence>
<feature type="compositionally biased region" description="Low complexity" evidence="1">
    <location>
        <begin position="10"/>
        <end position="24"/>
    </location>
</feature>
<dbReference type="OrthoDB" id="75724at2759"/>
<dbReference type="CDD" id="cd00170">
    <property type="entry name" value="SEC14"/>
    <property type="match status" value="1"/>
</dbReference>
<dbReference type="AlphaFoldDB" id="A0A8S9Y171"/>
<dbReference type="InterPro" id="IPR001251">
    <property type="entry name" value="CRAL-TRIO_dom"/>
</dbReference>
<dbReference type="Pfam" id="PF00650">
    <property type="entry name" value="CRAL_TRIO"/>
    <property type="match status" value="1"/>
</dbReference>
<dbReference type="PROSITE" id="PS50191">
    <property type="entry name" value="CRAL_TRIO"/>
    <property type="match status" value="1"/>
</dbReference>
<dbReference type="GO" id="GO:0016020">
    <property type="term" value="C:membrane"/>
    <property type="evidence" value="ECO:0007669"/>
    <property type="project" value="TreeGrafter"/>
</dbReference>
<dbReference type="SMART" id="SM00516">
    <property type="entry name" value="SEC14"/>
    <property type="match status" value="1"/>
</dbReference>
<dbReference type="SMART" id="SM01100">
    <property type="entry name" value="CRAL_TRIO_N"/>
    <property type="match status" value="1"/>
</dbReference>
<evidence type="ECO:0000313" key="4">
    <source>
        <dbReference type="Proteomes" id="UP000466442"/>
    </source>
</evidence>
<name>A0A8S9Y171_APOLU</name>
<dbReference type="Proteomes" id="UP000466442">
    <property type="component" value="Unassembled WGS sequence"/>
</dbReference>